<organism evidence="1 2">
    <name type="scientific">Rattus norvegicus</name>
    <name type="common">Rat</name>
    <dbReference type="NCBI Taxonomy" id="10116"/>
    <lineage>
        <taxon>Eukaryota</taxon>
        <taxon>Metazoa</taxon>
        <taxon>Chordata</taxon>
        <taxon>Craniata</taxon>
        <taxon>Vertebrata</taxon>
        <taxon>Euteleostomi</taxon>
        <taxon>Mammalia</taxon>
        <taxon>Eutheria</taxon>
        <taxon>Euarchontoglires</taxon>
        <taxon>Glires</taxon>
        <taxon>Rodentia</taxon>
        <taxon>Myomorpha</taxon>
        <taxon>Muroidea</taxon>
        <taxon>Muridae</taxon>
        <taxon>Murinae</taxon>
        <taxon>Rattus</taxon>
    </lineage>
</organism>
<proteinExistence type="predicted"/>
<dbReference type="EMBL" id="CH473948">
    <property type="protein sequence ID" value="EDM04098.1"/>
    <property type="molecule type" value="Genomic_DNA"/>
</dbReference>
<protein>
    <submittedName>
        <fullName evidence="1">RCG32443</fullName>
    </submittedName>
</protein>
<dbReference type="AlphaFoldDB" id="A6HDJ3"/>
<accession>A6HDJ3</accession>
<evidence type="ECO:0000313" key="1">
    <source>
        <dbReference type="EMBL" id="EDM04098.1"/>
    </source>
</evidence>
<evidence type="ECO:0000313" key="2">
    <source>
        <dbReference type="Proteomes" id="UP000234681"/>
    </source>
</evidence>
<gene>
    <name evidence="1" type="ORF">rCG_32443</name>
</gene>
<sequence length="50" mass="5074">MCLPWLGCPVNLQGGEQSVVKSVFSRGCCRVSVYSDPGDAGQGGASAVTV</sequence>
<reference evidence="1 2" key="1">
    <citation type="submission" date="2005-07" db="EMBL/GenBank/DDBJ databases">
        <authorList>
            <person name="Mural R.J."/>
            <person name="Li P.W."/>
            <person name="Adams M.D."/>
            <person name="Amanatides P.G."/>
            <person name="Baden-Tillson H."/>
            <person name="Barnstead M."/>
            <person name="Chin S.H."/>
            <person name="Dew I."/>
            <person name="Evans C.A."/>
            <person name="Ferriera S."/>
            <person name="Flanigan M."/>
            <person name="Fosler C."/>
            <person name="Glodek A."/>
            <person name="Gu Z."/>
            <person name="Holt R.A."/>
            <person name="Jennings D."/>
            <person name="Kraft C.L."/>
            <person name="Lu F."/>
            <person name="Nguyen T."/>
            <person name="Nusskern D.R."/>
            <person name="Pfannkoch C.M."/>
            <person name="Sitter C."/>
            <person name="Sutton G.G."/>
            <person name="Venter J.C."/>
            <person name="Wang Z."/>
            <person name="Woodage T."/>
            <person name="Zheng X.H."/>
            <person name="Zhong F."/>
        </authorList>
    </citation>
    <scope>NUCLEOTIDE SEQUENCE [LARGE SCALE GENOMIC DNA]</scope>
    <source>
        <strain>BN</strain>
        <strain evidence="2">Sprague-Dawley</strain>
    </source>
</reference>
<dbReference type="Proteomes" id="UP000234681">
    <property type="component" value="Chromosome 10"/>
</dbReference>
<name>A6HDJ3_RAT</name>